<keyword evidence="1" id="KW-0812">Transmembrane</keyword>
<proteinExistence type="predicted"/>
<evidence type="ECO:0000313" key="3">
    <source>
        <dbReference type="Proteomes" id="UP000198287"/>
    </source>
</evidence>
<dbReference type="InterPro" id="IPR052709">
    <property type="entry name" value="Transposase-MT_Hybrid"/>
</dbReference>
<dbReference type="EMBL" id="LNIX01000026">
    <property type="protein sequence ID" value="OXA42356.1"/>
    <property type="molecule type" value="Genomic_DNA"/>
</dbReference>
<organism evidence="2 3">
    <name type="scientific">Folsomia candida</name>
    <name type="common">Springtail</name>
    <dbReference type="NCBI Taxonomy" id="158441"/>
    <lineage>
        <taxon>Eukaryota</taxon>
        <taxon>Metazoa</taxon>
        <taxon>Ecdysozoa</taxon>
        <taxon>Arthropoda</taxon>
        <taxon>Hexapoda</taxon>
        <taxon>Collembola</taxon>
        <taxon>Entomobryomorpha</taxon>
        <taxon>Isotomoidea</taxon>
        <taxon>Isotomidae</taxon>
        <taxon>Proisotominae</taxon>
        <taxon>Folsomia</taxon>
    </lineage>
</organism>
<dbReference type="Proteomes" id="UP000198287">
    <property type="component" value="Unassembled WGS sequence"/>
</dbReference>
<feature type="transmembrane region" description="Helical" evidence="1">
    <location>
        <begin position="359"/>
        <end position="385"/>
    </location>
</feature>
<reference evidence="2 3" key="1">
    <citation type="submission" date="2015-12" db="EMBL/GenBank/DDBJ databases">
        <title>The genome of Folsomia candida.</title>
        <authorList>
            <person name="Faddeeva A."/>
            <person name="Derks M.F."/>
            <person name="Anvar Y."/>
            <person name="Smit S."/>
            <person name="Van Straalen N."/>
            <person name="Roelofs D."/>
        </authorList>
    </citation>
    <scope>NUCLEOTIDE SEQUENCE [LARGE SCALE GENOMIC DNA]</scope>
    <source>
        <strain evidence="2 3">VU population</strain>
        <tissue evidence="2">Whole body</tissue>
    </source>
</reference>
<sequence length="703" mass="81352">MAQVVVPLSEFGQLSPGSHIHIVTDQFNLETKFPYDLEIQTPCTFYKITNNLNLSRQSEYEPLPSIPPHRIRASSILNMLVIFVLSSPPEIFDKTSNLSTVHVKKLSHAVNSGRSLLVPSTILGNKFQGQRYFKSPFAIFWFTDRIPRDGNQFPTKSFFTRQVSTREIQPIYTTLFIVTIQRRSNESKIVLVRNHCSRDNGVQFITAGYITNFVPRLLWISRIKEATHVRSGFHERLDKLVQHLAPVSYVTAYHDEIFKAYVSYGCESRFTARNIKIIDISELVLCERNITIYHLTFRGMFVTEREETTQPIIYDERYLRIGRPLLAFRRDIAFSDHVLTTGNVEFNFLTCWSESQFNFGIYIIPFHISLWICLLATCIIMTLLLTTTNGKIVSSQDWIGVLVFDLSYFRKEYAFRKLDLEVEFRLMSSPDNTFYIDYINTVILALGPTKTAELAPRMIEIGQYLTKFAAALPEFAIDRHPRYFAGRPRLGSNRSAGPARLQNSILTPDTYDDILAFSLQHPYEREYLPDRWTHLLSNSSRFNEMLEQELVKCSRTAWVDSALLLKQYFERLRKLEEPIMRDPRLKLSYLADEMGVSKPAICSMLTEDLGMKMVSARWEPGRSCVLRLKRNVGSKYRVGLFLDDNAPPHTWLFARVSADENRFTCTNHAPCSPDLSLSDYYSFRNLKKNIRGKRFSDDNEIKS</sequence>
<dbReference type="Gene3D" id="3.30.420.10">
    <property type="entry name" value="Ribonuclease H-like superfamily/Ribonuclease H"/>
    <property type="match status" value="1"/>
</dbReference>
<dbReference type="PANTHER" id="PTHR46060">
    <property type="entry name" value="MARINER MOS1 TRANSPOSASE-LIKE PROTEIN"/>
    <property type="match status" value="1"/>
</dbReference>
<evidence type="ECO:0000313" key="2">
    <source>
        <dbReference type="EMBL" id="OXA42356.1"/>
    </source>
</evidence>
<accession>A0A226DDT8</accession>
<keyword evidence="3" id="KW-1185">Reference proteome</keyword>
<protein>
    <submittedName>
        <fullName evidence="2">Mariner Mos1 transposase</fullName>
    </submittedName>
</protein>
<evidence type="ECO:0000256" key="1">
    <source>
        <dbReference type="SAM" id="Phobius"/>
    </source>
</evidence>
<gene>
    <name evidence="2" type="ORF">Fcan01_22747</name>
</gene>
<keyword evidence="1" id="KW-0472">Membrane</keyword>
<comment type="caution">
    <text evidence="2">The sequence shown here is derived from an EMBL/GenBank/DDBJ whole genome shotgun (WGS) entry which is preliminary data.</text>
</comment>
<dbReference type="AlphaFoldDB" id="A0A226DDT8"/>
<keyword evidence="1" id="KW-1133">Transmembrane helix</keyword>
<dbReference type="InterPro" id="IPR036397">
    <property type="entry name" value="RNaseH_sf"/>
</dbReference>
<dbReference type="GO" id="GO:0003676">
    <property type="term" value="F:nucleic acid binding"/>
    <property type="evidence" value="ECO:0007669"/>
    <property type="project" value="InterPro"/>
</dbReference>
<dbReference type="PANTHER" id="PTHR46060:SF1">
    <property type="entry name" value="MARINER MOS1 TRANSPOSASE-LIKE PROTEIN"/>
    <property type="match status" value="1"/>
</dbReference>
<name>A0A226DDT8_FOLCA</name>